<dbReference type="Proteomes" id="UP001596157">
    <property type="component" value="Unassembled WGS sequence"/>
</dbReference>
<sequence>MAGVSVLLDTSVGIDIEVVDLGRRAHDELFVSAVTIAELAQGPNTSDPLQRSARHDRFYWTLDQCDIVDFGLVAARQYGTLCGLVRLVDVVPV</sequence>
<dbReference type="EMBL" id="JBHSKF010000004">
    <property type="protein sequence ID" value="MFC5287805.1"/>
    <property type="molecule type" value="Genomic_DNA"/>
</dbReference>
<keyword evidence="2" id="KW-1185">Reference proteome</keyword>
<reference evidence="2" key="1">
    <citation type="journal article" date="2019" name="Int. J. Syst. Evol. Microbiol.">
        <title>The Global Catalogue of Microorganisms (GCM) 10K type strain sequencing project: providing services to taxonomists for standard genome sequencing and annotation.</title>
        <authorList>
            <consortium name="The Broad Institute Genomics Platform"/>
            <consortium name="The Broad Institute Genome Sequencing Center for Infectious Disease"/>
            <person name="Wu L."/>
            <person name="Ma J."/>
        </authorList>
    </citation>
    <scope>NUCLEOTIDE SEQUENCE [LARGE SCALE GENOMIC DNA]</scope>
    <source>
        <strain evidence="2">CCUG 59778</strain>
    </source>
</reference>
<organism evidence="1 2">
    <name type="scientific">Actinokineospora guangxiensis</name>
    <dbReference type="NCBI Taxonomy" id="1490288"/>
    <lineage>
        <taxon>Bacteria</taxon>
        <taxon>Bacillati</taxon>
        <taxon>Actinomycetota</taxon>
        <taxon>Actinomycetes</taxon>
        <taxon>Pseudonocardiales</taxon>
        <taxon>Pseudonocardiaceae</taxon>
        <taxon>Actinokineospora</taxon>
    </lineage>
</organism>
<proteinExistence type="predicted"/>
<dbReference type="SUPFAM" id="SSF88723">
    <property type="entry name" value="PIN domain-like"/>
    <property type="match status" value="1"/>
</dbReference>
<evidence type="ECO:0008006" key="3">
    <source>
        <dbReference type="Google" id="ProtNLM"/>
    </source>
</evidence>
<protein>
    <recommendedName>
        <fullName evidence="3">Type II toxin-antitoxin system VapC family toxin</fullName>
    </recommendedName>
</protein>
<dbReference type="RefSeq" id="WP_378247101.1">
    <property type="nucleotide sequence ID" value="NZ_JBHSKF010000004.1"/>
</dbReference>
<name>A0ABW0EP79_9PSEU</name>
<dbReference type="Gene3D" id="3.40.50.1010">
    <property type="entry name" value="5'-nuclease"/>
    <property type="match status" value="1"/>
</dbReference>
<accession>A0ABW0EP79</accession>
<evidence type="ECO:0000313" key="2">
    <source>
        <dbReference type="Proteomes" id="UP001596157"/>
    </source>
</evidence>
<dbReference type="InterPro" id="IPR029060">
    <property type="entry name" value="PIN-like_dom_sf"/>
</dbReference>
<comment type="caution">
    <text evidence="1">The sequence shown here is derived from an EMBL/GenBank/DDBJ whole genome shotgun (WGS) entry which is preliminary data.</text>
</comment>
<evidence type="ECO:0000313" key="1">
    <source>
        <dbReference type="EMBL" id="MFC5287805.1"/>
    </source>
</evidence>
<gene>
    <name evidence="1" type="ORF">ACFPM7_12150</name>
</gene>